<reference evidence="5 6" key="1">
    <citation type="submission" date="2019-03" db="EMBL/GenBank/DDBJ databases">
        <title>Nitrincola sp. nov. isolated from an Indian soda lake.</title>
        <authorList>
            <person name="Joshi A."/>
            <person name="Thite S.V."/>
            <person name="Joseph N."/>
            <person name="Dhotre D."/>
            <person name="Moorthy M."/>
            <person name="Shouche Y.S."/>
        </authorList>
    </citation>
    <scope>NUCLEOTIDE SEQUENCE [LARGE SCALE GENOMIC DNA]</scope>
    <source>
        <strain evidence="5 6">MEB193</strain>
    </source>
</reference>
<evidence type="ECO:0000313" key="5">
    <source>
        <dbReference type="EMBL" id="KAA0875730.1"/>
    </source>
</evidence>
<name>A0A5A9W4L8_9GAMM</name>
<keyword evidence="6" id="KW-1185">Reference proteome</keyword>
<feature type="transmembrane region" description="Helical" evidence="2">
    <location>
        <begin position="404"/>
        <end position="425"/>
    </location>
</feature>
<keyword evidence="3" id="KW-0732">Signal</keyword>
<evidence type="ECO:0000256" key="1">
    <source>
        <dbReference type="SAM" id="MobiDB-lite"/>
    </source>
</evidence>
<dbReference type="PANTHER" id="PTHR40940:SF1">
    <property type="entry name" value="PROTEIN BATD"/>
    <property type="match status" value="1"/>
</dbReference>
<proteinExistence type="predicted"/>
<dbReference type="OrthoDB" id="5293418at2"/>
<dbReference type="InterPro" id="IPR057699">
    <property type="entry name" value="DUF7939"/>
</dbReference>
<evidence type="ECO:0000256" key="2">
    <source>
        <dbReference type="SAM" id="Phobius"/>
    </source>
</evidence>
<gene>
    <name evidence="5" type="ORF">E1H14_03305</name>
</gene>
<dbReference type="RefSeq" id="WP_149390034.1">
    <property type="nucleotide sequence ID" value="NZ_SMRS01000002.1"/>
</dbReference>
<evidence type="ECO:0000313" key="6">
    <source>
        <dbReference type="Proteomes" id="UP000325302"/>
    </source>
</evidence>
<keyword evidence="2" id="KW-0812">Transmembrane</keyword>
<sequence length="585" mass="65330">MARFNPLRWAFFSLALSLGSGLSAGFFMPAQAELHSSLQLNLDTSRLGVNDRLVASFLAPGSLSEPPDLSSWQDSFLISSPQRSLLTRHTTQGRSVQTRWQFKLQPRQAGLITLAPIEYLGQTTNSLSVRVLDNEVPRSILADADSFVMTSLDKMKVYRNAQALLTFSIYHRDPLPESTEFIPPYLEFGQVRTLGEPRQALIDINRQAFYVTELTYALFPDEVGFVGVEAPGVRIPGPQNADQLELLADNLVLEVMPEAHVSSQGFWLPANDLLLSDQTRSLEDESQPRLIRHLHLIAQGLTSERLPEQLLDAAHYSHYRLLSRDLEEHTSAQGVTTWLQELWLIEPQASGLYEHPGVDLYWWDTQAEQGRVLSTPHSELEIALPEPLMAAPVSTIEANTPWPLAWISLLGGAALLLLAFGSWALQRRGWRLAFRSVPKPEKPDHPNASAVEWAEAMALQQAPNAKPMSAEKPSAPHSSTHSSTQSPAQIADEALAFQILAASCERNDMQAARSALVSWSRSFWPDHAIQGLDAIYEVARNQTLNFLILDLEHHLLHPHEGVWQGDLLLQAIQTLRKRRQLALSR</sequence>
<organism evidence="5 6">
    <name type="scientific">Nitrincola tapanii</name>
    <dbReference type="NCBI Taxonomy" id="1708751"/>
    <lineage>
        <taxon>Bacteria</taxon>
        <taxon>Pseudomonadati</taxon>
        <taxon>Pseudomonadota</taxon>
        <taxon>Gammaproteobacteria</taxon>
        <taxon>Oceanospirillales</taxon>
        <taxon>Oceanospirillaceae</taxon>
        <taxon>Nitrincola</taxon>
    </lineage>
</organism>
<feature type="domain" description="DUF7939" evidence="4">
    <location>
        <begin position="496"/>
        <end position="578"/>
    </location>
</feature>
<protein>
    <recommendedName>
        <fullName evidence="4">DUF7939 domain-containing protein</fullName>
    </recommendedName>
</protein>
<evidence type="ECO:0000259" key="4">
    <source>
        <dbReference type="Pfam" id="PF25607"/>
    </source>
</evidence>
<feature type="region of interest" description="Disordered" evidence="1">
    <location>
        <begin position="462"/>
        <end position="487"/>
    </location>
</feature>
<dbReference type="AlphaFoldDB" id="A0A5A9W4L8"/>
<dbReference type="InterPro" id="IPR025738">
    <property type="entry name" value="BatD"/>
</dbReference>
<feature type="chain" id="PRO_5022855493" description="DUF7939 domain-containing protein" evidence="3">
    <location>
        <begin position="33"/>
        <end position="585"/>
    </location>
</feature>
<dbReference type="PANTHER" id="PTHR40940">
    <property type="entry name" value="PROTEIN BATD-RELATED"/>
    <property type="match status" value="1"/>
</dbReference>
<dbReference type="Proteomes" id="UP000325302">
    <property type="component" value="Unassembled WGS sequence"/>
</dbReference>
<dbReference type="EMBL" id="SMRS01000002">
    <property type="protein sequence ID" value="KAA0875730.1"/>
    <property type="molecule type" value="Genomic_DNA"/>
</dbReference>
<keyword evidence="2" id="KW-1133">Transmembrane helix</keyword>
<feature type="compositionally biased region" description="Low complexity" evidence="1">
    <location>
        <begin position="475"/>
        <end position="487"/>
    </location>
</feature>
<comment type="caution">
    <text evidence="5">The sequence shown here is derived from an EMBL/GenBank/DDBJ whole genome shotgun (WGS) entry which is preliminary data.</text>
</comment>
<keyword evidence="2" id="KW-0472">Membrane</keyword>
<accession>A0A5A9W4L8</accession>
<feature type="signal peptide" evidence="3">
    <location>
        <begin position="1"/>
        <end position="32"/>
    </location>
</feature>
<dbReference type="Pfam" id="PF25607">
    <property type="entry name" value="DUF7939"/>
    <property type="match status" value="1"/>
</dbReference>
<evidence type="ECO:0000256" key="3">
    <source>
        <dbReference type="SAM" id="SignalP"/>
    </source>
</evidence>